<organism evidence="3 4">
    <name type="scientific">Labrys okinawensis</name>
    <dbReference type="NCBI Taxonomy" id="346911"/>
    <lineage>
        <taxon>Bacteria</taxon>
        <taxon>Pseudomonadati</taxon>
        <taxon>Pseudomonadota</taxon>
        <taxon>Alphaproteobacteria</taxon>
        <taxon>Hyphomicrobiales</taxon>
        <taxon>Xanthobacteraceae</taxon>
        <taxon>Labrys</taxon>
    </lineage>
</organism>
<dbReference type="InterPro" id="IPR007863">
    <property type="entry name" value="Peptidase_M16_C"/>
</dbReference>
<dbReference type="OrthoDB" id="9811314at2"/>
<dbReference type="InterPro" id="IPR011765">
    <property type="entry name" value="Pept_M16_N"/>
</dbReference>
<dbReference type="Pfam" id="PF00675">
    <property type="entry name" value="Peptidase_M16"/>
    <property type="match status" value="1"/>
</dbReference>
<comment type="caution">
    <text evidence="3">The sequence shown here is derived from an EMBL/GenBank/DDBJ whole genome shotgun (WGS) entry which is preliminary data.</text>
</comment>
<feature type="domain" description="Peptidase M16 C-terminal" evidence="2">
    <location>
        <begin position="166"/>
        <end position="341"/>
    </location>
</feature>
<accession>A0A2S9QEM5</accession>
<dbReference type="InterPro" id="IPR050361">
    <property type="entry name" value="MPP/UQCRC_Complex"/>
</dbReference>
<dbReference type="Gene3D" id="3.30.830.10">
    <property type="entry name" value="Metalloenzyme, LuxS/M16 peptidase-like"/>
    <property type="match status" value="2"/>
</dbReference>
<sequence>MIQKIVSPLGIEAWLVEDYAVPVIAVDFAFKGGAAQDPADRPGLAHIMSALFDEGAGPHDDEAFQRLMEENAVELSFHAARDQINGSLRTLADRKAFAFELLHYAVTEPRFEEAAVERVRQSLLASLRREASDPNAMASLAFFAGLFPDHPYGRPTRGTLESIGAVSRDEIAAQHRRLLAKDGLTVSIVGAIDAHDAEEMLDKVFGSLPTTALLQPVPEIQLAGLGTRKVIDLDVPQTVLQFATPGVKRDDPDFMAAFLLNHIYGGGSFSSRLFQKVREEKGLAYSVSTQLGALSRAAFVGGGVATRNDRAAESLAIIEAEMAELARNGPGAAELESAKKYLTGSYALRFDSSTKIANQLTMIQIERLGIDFIDRRNGLVEAVTLEDIKRVAQRMFGGGKPFVVAVGRPEGLS</sequence>
<dbReference type="EMBL" id="PUEJ01000003">
    <property type="protein sequence ID" value="PRH87797.1"/>
    <property type="molecule type" value="Genomic_DNA"/>
</dbReference>
<reference evidence="3 4" key="1">
    <citation type="submission" date="2018-02" db="EMBL/GenBank/DDBJ databases">
        <title>Whole genome sequencing of endophytic bacterium.</title>
        <authorList>
            <person name="Eedara R."/>
            <person name="Podile A.R."/>
        </authorList>
    </citation>
    <scope>NUCLEOTIDE SEQUENCE [LARGE SCALE GENOMIC DNA]</scope>
    <source>
        <strain evidence="3 4">RP1T</strain>
    </source>
</reference>
<dbReference type="SUPFAM" id="SSF63411">
    <property type="entry name" value="LuxS/MPP-like metallohydrolase"/>
    <property type="match status" value="2"/>
</dbReference>
<evidence type="ECO:0000259" key="2">
    <source>
        <dbReference type="Pfam" id="PF05193"/>
    </source>
</evidence>
<proteinExistence type="predicted"/>
<protein>
    <submittedName>
        <fullName evidence="3">Peptidase M16</fullName>
    </submittedName>
</protein>
<evidence type="ECO:0000313" key="3">
    <source>
        <dbReference type="EMBL" id="PRH87797.1"/>
    </source>
</evidence>
<evidence type="ECO:0000259" key="1">
    <source>
        <dbReference type="Pfam" id="PF00675"/>
    </source>
</evidence>
<name>A0A2S9QEM5_9HYPH</name>
<dbReference type="PANTHER" id="PTHR11851:SF224">
    <property type="entry name" value="PROCESSING PROTEASE"/>
    <property type="match status" value="1"/>
</dbReference>
<dbReference type="Proteomes" id="UP000237682">
    <property type="component" value="Unassembled WGS sequence"/>
</dbReference>
<keyword evidence="4" id="KW-1185">Reference proteome</keyword>
<gene>
    <name evidence="3" type="ORF">C5L14_07705</name>
</gene>
<dbReference type="Pfam" id="PF05193">
    <property type="entry name" value="Peptidase_M16_C"/>
    <property type="match status" value="1"/>
</dbReference>
<evidence type="ECO:0000313" key="4">
    <source>
        <dbReference type="Proteomes" id="UP000237682"/>
    </source>
</evidence>
<dbReference type="PANTHER" id="PTHR11851">
    <property type="entry name" value="METALLOPROTEASE"/>
    <property type="match status" value="1"/>
</dbReference>
<feature type="domain" description="Peptidase M16 N-terminal" evidence="1">
    <location>
        <begin position="25"/>
        <end position="159"/>
    </location>
</feature>
<dbReference type="GO" id="GO:0046872">
    <property type="term" value="F:metal ion binding"/>
    <property type="evidence" value="ECO:0007669"/>
    <property type="project" value="InterPro"/>
</dbReference>
<dbReference type="InterPro" id="IPR011249">
    <property type="entry name" value="Metalloenz_LuxS/M16"/>
</dbReference>
<dbReference type="RefSeq" id="WP_105861466.1">
    <property type="nucleotide sequence ID" value="NZ_PUEJ01000003.1"/>
</dbReference>
<dbReference type="AlphaFoldDB" id="A0A2S9QEM5"/>